<dbReference type="AlphaFoldDB" id="A0A2G8LPX9"/>
<evidence type="ECO:0000313" key="2">
    <source>
        <dbReference type="EMBL" id="PIK62281.1"/>
    </source>
</evidence>
<comment type="caution">
    <text evidence="2">The sequence shown here is derived from an EMBL/GenBank/DDBJ whole genome shotgun (WGS) entry which is preliminary data.</text>
</comment>
<accession>A0A2G8LPX9</accession>
<dbReference type="InterPro" id="IPR013642">
    <property type="entry name" value="CLCA_N"/>
</dbReference>
<sequence>QYDDFGVFLQEVQILIPDSWSDDPSYEESAGHSFSASDVRIDRSTFEGSNNINQPYTHKATACGSPGRYIRLTPEYITDDAAARPYGDRSKNLVHEWAHFRWGVFDEYPLQGDDHFYAAGNGEFEATKCVAAIPGQMRTPDGKECTELPDGAPDQDCRFFDSDDESESYEGSLMYKQFLPE</sequence>
<reference evidence="2 3" key="1">
    <citation type="journal article" date="2017" name="PLoS Biol.">
        <title>The sea cucumber genome provides insights into morphological evolution and visceral regeneration.</title>
        <authorList>
            <person name="Zhang X."/>
            <person name="Sun L."/>
            <person name="Yuan J."/>
            <person name="Sun Y."/>
            <person name="Gao Y."/>
            <person name="Zhang L."/>
            <person name="Li S."/>
            <person name="Dai H."/>
            <person name="Hamel J.F."/>
            <person name="Liu C."/>
            <person name="Yu Y."/>
            <person name="Liu S."/>
            <person name="Lin W."/>
            <person name="Guo K."/>
            <person name="Jin S."/>
            <person name="Xu P."/>
            <person name="Storey K.B."/>
            <person name="Huan P."/>
            <person name="Zhang T."/>
            <person name="Zhou Y."/>
            <person name="Zhang J."/>
            <person name="Lin C."/>
            <person name="Li X."/>
            <person name="Xing L."/>
            <person name="Huo D."/>
            <person name="Sun M."/>
            <person name="Wang L."/>
            <person name="Mercier A."/>
            <person name="Li F."/>
            <person name="Yang H."/>
            <person name="Xiang J."/>
        </authorList>
    </citation>
    <scope>NUCLEOTIDE SEQUENCE [LARGE SCALE GENOMIC DNA]</scope>
    <source>
        <strain evidence="2">Shaxun</strain>
        <tissue evidence="2">Muscle</tissue>
    </source>
</reference>
<gene>
    <name evidence="2" type="ORF">BSL78_00804</name>
</gene>
<proteinExistence type="predicted"/>
<organism evidence="2 3">
    <name type="scientific">Stichopus japonicus</name>
    <name type="common">Sea cucumber</name>
    <dbReference type="NCBI Taxonomy" id="307972"/>
    <lineage>
        <taxon>Eukaryota</taxon>
        <taxon>Metazoa</taxon>
        <taxon>Echinodermata</taxon>
        <taxon>Eleutherozoa</taxon>
        <taxon>Echinozoa</taxon>
        <taxon>Holothuroidea</taxon>
        <taxon>Aspidochirotacea</taxon>
        <taxon>Aspidochirotida</taxon>
        <taxon>Stichopodidae</taxon>
        <taxon>Apostichopus</taxon>
    </lineage>
</organism>
<dbReference type="OrthoDB" id="687730at2759"/>
<dbReference type="Proteomes" id="UP000230750">
    <property type="component" value="Unassembled WGS sequence"/>
</dbReference>
<evidence type="ECO:0000313" key="3">
    <source>
        <dbReference type="Proteomes" id="UP000230750"/>
    </source>
</evidence>
<protein>
    <submittedName>
        <fullName evidence="2">Putative epithelial chloride channel protein-like</fullName>
    </submittedName>
</protein>
<name>A0A2G8LPX9_STIJA</name>
<dbReference type="STRING" id="307972.A0A2G8LPX9"/>
<feature type="domain" description="Calcium-activated chloride channel N-terminal" evidence="1">
    <location>
        <begin position="7"/>
        <end position="179"/>
    </location>
</feature>
<feature type="non-terminal residue" evidence="2">
    <location>
        <position position="1"/>
    </location>
</feature>
<dbReference type="EMBL" id="MRZV01000015">
    <property type="protein sequence ID" value="PIK62281.1"/>
    <property type="molecule type" value="Genomic_DNA"/>
</dbReference>
<evidence type="ECO:0000259" key="1">
    <source>
        <dbReference type="Pfam" id="PF08434"/>
    </source>
</evidence>
<dbReference type="Pfam" id="PF08434">
    <property type="entry name" value="CLCA"/>
    <property type="match status" value="1"/>
</dbReference>
<keyword evidence="3" id="KW-1185">Reference proteome</keyword>
<feature type="non-terminal residue" evidence="2">
    <location>
        <position position="181"/>
    </location>
</feature>